<comment type="similarity">
    <text evidence="1">Belongs to the bacterial secretin family.</text>
</comment>
<feature type="domain" description="Pilus formation protein N-terminal" evidence="3">
    <location>
        <begin position="46"/>
        <end position="113"/>
    </location>
</feature>
<reference evidence="5" key="1">
    <citation type="journal article" date="2023" name="Arch. Microbiol.">
        <title>Desulfoferula mesophilus gen. nov. sp. nov., a mesophilic sulfate-reducing bacterium isolated from a brackish lake sediment.</title>
        <authorList>
            <person name="Watanabe T."/>
            <person name="Yabe T."/>
            <person name="Tsuji J.M."/>
            <person name="Fukui M."/>
        </authorList>
    </citation>
    <scope>NUCLEOTIDE SEQUENCE [LARGE SCALE GENOMIC DNA]</scope>
    <source>
        <strain evidence="5">12FAK</strain>
    </source>
</reference>
<keyword evidence="5" id="KW-1185">Reference proteome</keyword>
<name>A0AAU9ECH1_9BACT</name>
<dbReference type="InterPro" id="IPR004846">
    <property type="entry name" value="T2SS/T3SS_dom"/>
</dbReference>
<dbReference type="EMBL" id="AP028679">
    <property type="protein sequence ID" value="BEQ13670.1"/>
    <property type="molecule type" value="Genomic_DNA"/>
</dbReference>
<evidence type="ECO:0000256" key="1">
    <source>
        <dbReference type="RuleBase" id="RU004003"/>
    </source>
</evidence>
<dbReference type="InterPro" id="IPR050810">
    <property type="entry name" value="Bact_Secretion_Sys_Channel"/>
</dbReference>
<dbReference type="InterPro" id="IPR001775">
    <property type="entry name" value="GspD/PilQ"/>
</dbReference>
<proteinExistence type="inferred from homology"/>
<dbReference type="RefSeq" id="WP_338605421.1">
    <property type="nucleotide sequence ID" value="NZ_AP028679.1"/>
</dbReference>
<dbReference type="AlphaFoldDB" id="A0AAU9ECH1"/>
<evidence type="ECO:0000259" key="2">
    <source>
        <dbReference type="Pfam" id="PF00263"/>
    </source>
</evidence>
<dbReference type="KEGG" id="dmp:FAK_07360"/>
<dbReference type="PANTHER" id="PTHR30332:SF17">
    <property type="entry name" value="TYPE IV PILIATION SYSTEM PROTEIN DR_0774-RELATED"/>
    <property type="match status" value="1"/>
</dbReference>
<protein>
    <submittedName>
        <fullName evidence="4">Pilus assembly protein CpaC</fullName>
    </submittedName>
</protein>
<evidence type="ECO:0000259" key="3">
    <source>
        <dbReference type="Pfam" id="PF13629"/>
    </source>
</evidence>
<dbReference type="GO" id="GO:0015627">
    <property type="term" value="C:type II protein secretion system complex"/>
    <property type="evidence" value="ECO:0007669"/>
    <property type="project" value="TreeGrafter"/>
</dbReference>
<evidence type="ECO:0000313" key="5">
    <source>
        <dbReference type="Proteomes" id="UP001366166"/>
    </source>
</evidence>
<feature type="domain" description="Type II/III secretion system secretin-like" evidence="2">
    <location>
        <begin position="273"/>
        <end position="431"/>
    </location>
</feature>
<dbReference type="Proteomes" id="UP001366166">
    <property type="component" value="Chromosome"/>
</dbReference>
<dbReference type="PRINTS" id="PR00811">
    <property type="entry name" value="BCTERIALGSPD"/>
</dbReference>
<accession>A0AAU9ECH1</accession>
<organism evidence="4 5">
    <name type="scientific">Desulfoferula mesophila</name>
    <dbReference type="NCBI Taxonomy" id="3058419"/>
    <lineage>
        <taxon>Bacteria</taxon>
        <taxon>Pseudomonadati</taxon>
        <taxon>Thermodesulfobacteriota</taxon>
        <taxon>Desulfarculia</taxon>
        <taxon>Desulfarculales</taxon>
        <taxon>Desulfarculaceae</taxon>
        <taxon>Desulfoferula</taxon>
    </lineage>
</organism>
<evidence type="ECO:0000313" key="4">
    <source>
        <dbReference type="EMBL" id="BEQ13670.1"/>
    </source>
</evidence>
<gene>
    <name evidence="4" type="ORF">FAK_07360</name>
</gene>
<dbReference type="GO" id="GO:0009306">
    <property type="term" value="P:protein secretion"/>
    <property type="evidence" value="ECO:0007669"/>
    <property type="project" value="InterPro"/>
</dbReference>
<sequence length="490" mass="53428">MNTLGNLSGVPGLLDKGIKTCFCGLLVLAVLLLPLAAFADDGKPHLITLRVGHSRVINLPTAVKRASVANNKIADIIMITPRQVYINPLEVGSTNISFWDKGDKLCGIWELQVAQDLTRLKERLYDVMPTEPIDVRELKGAVVLSGRASSLEAKKQAELLAEQFAPKKVASLIRVSGSQQVILKVRFAEVNRSVTKKWNLNWGAFNPFTGDFFFNMISPLFAFDEVTLGAGKNSNGGSYSTFSSKFTLDNSNMKNFFGFKTGDTKIVGFLDILKENGLAKILAEPSLVASSGEKASFLAGGEYPIPVPQQNGSITIEFKKFGIQLDFQPEILANGRIKLSVKPEVSQLDYTTAILVEGFAVPGLTTRTAKTQIELNSGQSFAIAGLFSDKMSDNVSKLPWLGDVPVLGALFRSSEFQSDKSELVILVTPSIATHNYKAPTHLPGESIKENCDFETFFFGKAVQGLKEEEPSCTHCTSSELEGNYGHQLVY</sequence>
<dbReference type="InterPro" id="IPR032789">
    <property type="entry name" value="T2SS-T3SS_pil_N"/>
</dbReference>
<dbReference type="Pfam" id="PF13629">
    <property type="entry name" value="T2SS-T3SS_pil_N"/>
    <property type="match status" value="1"/>
</dbReference>
<dbReference type="PANTHER" id="PTHR30332">
    <property type="entry name" value="PROBABLE GENERAL SECRETION PATHWAY PROTEIN D"/>
    <property type="match status" value="1"/>
</dbReference>
<dbReference type="Pfam" id="PF00263">
    <property type="entry name" value="Secretin"/>
    <property type="match status" value="1"/>
</dbReference>